<dbReference type="eggNOG" id="COG1388">
    <property type="taxonomic scope" value="Bacteria"/>
</dbReference>
<dbReference type="STRING" id="595494.Tola_2735"/>
<sequence length="378" mass="41110">MKLINSARVFMRTYNIQRIVSCMLALLFSLVITACTSSSSPAPVRDAGSKHQLKTSYRINNAAGVKNENIRSTAITTGNERPKLTPGTPYTVKAGDTLYAIAWMYGADVRTLAEQNVIPVPYHVRTGQVLRYSLPDTVSSSRAIPETSVISEHRVTVGDSLSVLAEKNGLRLAELGAFNNIKPPYVIHPGQIIHFPAYASTATENNATTSPSFGPKGSFNEERAVDQISEKSNKKVVVDKKETAYSEPEKSAANKLLTWRWPAKGTVVGGFSAGEQSNKGIDISGSRGQPVVAAAGGRVVYAGNALRGYGNLIIIKHNEDYLSAYAHNDALRVTEQQVVKAGQKIADMGSSESSDVRLHFEIRYRGQSVNPLRYLPKR</sequence>
<keyword evidence="5" id="KW-1185">Reference proteome</keyword>
<dbReference type="OrthoDB" id="9795421at2"/>
<dbReference type="InterPro" id="IPR050570">
    <property type="entry name" value="Cell_wall_metabolism_enzyme"/>
</dbReference>
<evidence type="ECO:0000313" key="4">
    <source>
        <dbReference type="EMBL" id="ACQ94328.1"/>
    </source>
</evidence>
<evidence type="ECO:0000313" key="5">
    <source>
        <dbReference type="Proteomes" id="UP000009073"/>
    </source>
</evidence>
<dbReference type="InterPro" id="IPR018392">
    <property type="entry name" value="LysM"/>
</dbReference>
<dbReference type="GO" id="GO:0009279">
    <property type="term" value="C:cell outer membrane"/>
    <property type="evidence" value="ECO:0007669"/>
    <property type="project" value="TreeGrafter"/>
</dbReference>
<dbReference type="SUPFAM" id="SSF54106">
    <property type="entry name" value="LysM domain"/>
    <property type="match status" value="1"/>
</dbReference>
<name>C4LBQ4_TOLAT</name>
<dbReference type="CDD" id="cd00118">
    <property type="entry name" value="LysM"/>
    <property type="match status" value="2"/>
</dbReference>
<feature type="domain" description="LysM" evidence="3">
    <location>
        <begin position="151"/>
        <end position="195"/>
    </location>
</feature>
<dbReference type="InterPro" id="IPR011055">
    <property type="entry name" value="Dup_hybrid_motif"/>
</dbReference>
<feature type="chain" id="PRO_5002940368" evidence="2">
    <location>
        <begin position="35"/>
        <end position="378"/>
    </location>
</feature>
<dbReference type="EMBL" id="CP001616">
    <property type="protein sequence ID" value="ACQ94328.1"/>
    <property type="molecule type" value="Genomic_DNA"/>
</dbReference>
<feature type="signal peptide" evidence="2">
    <location>
        <begin position="1"/>
        <end position="34"/>
    </location>
</feature>
<dbReference type="GO" id="GO:0004222">
    <property type="term" value="F:metalloendopeptidase activity"/>
    <property type="evidence" value="ECO:0007669"/>
    <property type="project" value="TreeGrafter"/>
</dbReference>
<reference evidence="4 5" key="2">
    <citation type="journal article" date="2011" name="Stand. Genomic Sci.">
        <title>Complete genome sequence of Tolumonas auensis type strain (TA 4).</title>
        <authorList>
            <person name="Chertkov O."/>
            <person name="Copeland A."/>
            <person name="Lucas S."/>
            <person name="Lapidus A."/>
            <person name="Berry K.W."/>
            <person name="Detter J.C."/>
            <person name="Del Rio T.G."/>
            <person name="Hammon N."/>
            <person name="Dalin E."/>
            <person name="Tice H."/>
            <person name="Pitluck S."/>
            <person name="Richardson P."/>
            <person name="Bruce D."/>
            <person name="Goodwin L."/>
            <person name="Han C."/>
            <person name="Tapia R."/>
            <person name="Saunders E."/>
            <person name="Schmutz J."/>
            <person name="Brettin T."/>
            <person name="Larimer F."/>
            <person name="Land M."/>
            <person name="Hauser L."/>
            <person name="Spring S."/>
            <person name="Rohde M."/>
            <person name="Kyrpides N.C."/>
            <person name="Ivanova N."/>
            <person name="Goker M."/>
            <person name="Beller H.R."/>
            <person name="Klenk H.P."/>
            <person name="Woyke T."/>
        </authorList>
    </citation>
    <scope>NUCLEOTIDE SEQUENCE [LARGE SCALE GENOMIC DNA]</scope>
    <source>
        <strain evidence="5">DSM 9187 / TA4</strain>
    </source>
</reference>
<evidence type="ECO:0000256" key="1">
    <source>
        <dbReference type="ARBA" id="ARBA00038420"/>
    </source>
</evidence>
<gene>
    <name evidence="4" type="ordered locus">Tola_2735</name>
</gene>
<dbReference type="GO" id="GO:0032153">
    <property type="term" value="C:cell division site"/>
    <property type="evidence" value="ECO:0007669"/>
    <property type="project" value="TreeGrafter"/>
</dbReference>
<reference evidence="5" key="1">
    <citation type="submission" date="2009-05" db="EMBL/GenBank/DDBJ databases">
        <title>Complete sequence of Tolumonas auensis DSM 9187.</title>
        <authorList>
            <consortium name="US DOE Joint Genome Institute"/>
            <person name="Lucas S."/>
            <person name="Copeland A."/>
            <person name="Lapidus A."/>
            <person name="Glavina del Rio T."/>
            <person name="Tice H."/>
            <person name="Bruce D."/>
            <person name="Goodwin L."/>
            <person name="Pitluck S."/>
            <person name="Chertkov O."/>
            <person name="Brettin T."/>
            <person name="Detter J.C."/>
            <person name="Han C."/>
            <person name="Larimer F."/>
            <person name="Land M."/>
            <person name="Hauser L."/>
            <person name="Kyrpides N."/>
            <person name="Mikhailova N."/>
            <person name="Spring S."/>
            <person name="Beller H."/>
        </authorList>
    </citation>
    <scope>NUCLEOTIDE SEQUENCE [LARGE SCALE GENOMIC DNA]</scope>
    <source>
        <strain evidence="5">DSM 9187 / TA4</strain>
    </source>
</reference>
<feature type="domain" description="LysM" evidence="3">
    <location>
        <begin position="88"/>
        <end position="132"/>
    </location>
</feature>
<dbReference type="InterPro" id="IPR016047">
    <property type="entry name" value="M23ase_b-sheet_dom"/>
</dbReference>
<dbReference type="AlphaFoldDB" id="C4LBQ4"/>
<keyword evidence="2" id="KW-0732">Signal</keyword>
<dbReference type="Pfam" id="PF01476">
    <property type="entry name" value="LysM"/>
    <property type="match status" value="2"/>
</dbReference>
<protein>
    <submittedName>
        <fullName evidence="4">Peptidase M23</fullName>
    </submittedName>
</protein>
<dbReference type="PROSITE" id="PS51257">
    <property type="entry name" value="PROKAR_LIPOPROTEIN"/>
    <property type="match status" value="1"/>
</dbReference>
<dbReference type="HOGENOM" id="CLU_029425_0_1_6"/>
<comment type="similarity">
    <text evidence="1">Belongs to the E.coli NlpD/Haemophilus LppB family.</text>
</comment>
<dbReference type="SUPFAM" id="SSF51261">
    <property type="entry name" value="Duplicated hybrid motif"/>
    <property type="match status" value="1"/>
</dbReference>
<dbReference type="RefSeq" id="WP_015879777.1">
    <property type="nucleotide sequence ID" value="NC_012691.1"/>
</dbReference>
<dbReference type="eggNOG" id="COG4942">
    <property type="taxonomic scope" value="Bacteria"/>
</dbReference>
<proteinExistence type="inferred from homology"/>
<organism evidence="4 5">
    <name type="scientific">Tolumonas auensis (strain DSM 9187 / NBRC 110442 / TA 4)</name>
    <dbReference type="NCBI Taxonomy" id="595494"/>
    <lineage>
        <taxon>Bacteria</taxon>
        <taxon>Pseudomonadati</taxon>
        <taxon>Pseudomonadota</taxon>
        <taxon>Gammaproteobacteria</taxon>
        <taxon>Aeromonadales</taxon>
        <taxon>Aeromonadaceae</taxon>
        <taxon>Tolumonas</taxon>
    </lineage>
</organism>
<dbReference type="InterPro" id="IPR036779">
    <property type="entry name" value="LysM_dom_sf"/>
</dbReference>
<dbReference type="Gene3D" id="3.10.350.10">
    <property type="entry name" value="LysM domain"/>
    <property type="match status" value="2"/>
</dbReference>
<dbReference type="Proteomes" id="UP000009073">
    <property type="component" value="Chromosome"/>
</dbReference>
<dbReference type="PANTHER" id="PTHR21666:SF263">
    <property type="entry name" value="MUREIN HYDROLASE ACTIVATOR NLPD"/>
    <property type="match status" value="1"/>
</dbReference>
<dbReference type="Pfam" id="PF01551">
    <property type="entry name" value="Peptidase_M23"/>
    <property type="match status" value="1"/>
</dbReference>
<dbReference type="CDD" id="cd12797">
    <property type="entry name" value="M23_peptidase"/>
    <property type="match status" value="1"/>
</dbReference>
<dbReference type="SMART" id="SM00257">
    <property type="entry name" value="LysM"/>
    <property type="match status" value="2"/>
</dbReference>
<evidence type="ECO:0000256" key="2">
    <source>
        <dbReference type="SAM" id="SignalP"/>
    </source>
</evidence>
<dbReference type="PROSITE" id="PS51782">
    <property type="entry name" value="LYSM"/>
    <property type="match status" value="2"/>
</dbReference>
<accession>C4LBQ4</accession>
<evidence type="ECO:0000259" key="3">
    <source>
        <dbReference type="PROSITE" id="PS51782"/>
    </source>
</evidence>
<dbReference type="PANTHER" id="PTHR21666">
    <property type="entry name" value="PEPTIDASE-RELATED"/>
    <property type="match status" value="1"/>
</dbReference>
<dbReference type="Gene3D" id="2.70.70.10">
    <property type="entry name" value="Glucose Permease (Domain IIA)"/>
    <property type="match status" value="1"/>
</dbReference>
<dbReference type="KEGG" id="tau:Tola_2735"/>